<proteinExistence type="predicted"/>
<organism evidence="1 2">
    <name type="scientific">Prosthecochloris marina</name>
    <dbReference type="NCBI Taxonomy" id="2017681"/>
    <lineage>
        <taxon>Bacteria</taxon>
        <taxon>Pseudomonadati</taxon>
        <taxon>Chlorobiota</taxon>
        <taxon>Chlorobiia</taxon>
        <taxon>Chlorobiales</taxon>
        <taxon>Chlorobiaceae</taxon>
        <taxon>Prosthecochloris</taxon>
    </lineage>
</organism>
<protein>
    <submittedName>
        <fullName evidence="1">Uncharacterized protein</fullName>
    </submittedName>
</protein>
<dbReference type="RefSeq" id="WP_110022218.1">
    <property type="nucleotide sequence ID" value="NZ_PDNZ01000001.1"/>
</dbReference>
<reference evidence="2" key="1">
    <citation type="submission" date="2017-10" db="EMBL/GenBank/DDBJ databases">
        <authorList>
            <person name="Gaisin V.A."/>
            <person name="Rysina M.S."/>
            <person name="Grouzdev D.S."/>
        </authorList>
    </citation>
    <scope>NUCLEOTIDE SEQUENCE [LARGE SCALE GENOMIC DNA]</scope>
    <source>
        <strain evidence="2">V1</strain>
    </source>
</reference>
<keyword evidence="2" id="KW-1185">Reference proteome</keyword>
<accession>A0A317TBE6</accession>
<evidence type="ECO:0000313" key="1">
    <source>
        <dbReference type="EMBL" id="PWW83337.1"/>
    </source>
</evidence>
<dbReference type="AlphaFoldDB" id="A0A317TBE6"/>
<sequence>MEIIKTRDLRKVYNIGDVCVVALKNNSFITNPDAAVEASASQQKNLISILGCIVQSDSEQHWFSAECFSVLSNEQRDQAKEQAHMLVFLKFHLLRNASSPEKFLMPLLQPTIPDDVLRKRATELIVQLGLEKKTTTTSSLLSENQVLGSMDNDQKTTVISDERGEIPELFQTLNTEGKTKIFIFTKDRYANRLIGAGNGAVEPDSSTGPPLCRE</sequence>
<evidence type="ECO:0000313" key="2">
    <source>
        <dbReference type="Proteomes" id="UP000246278"/>
    </source>
</evidence>
<comment type="caution">
    <text evidence="1">The sequence shown here is derived from an EMBL/GenBank/DDBJ whole genome shotgun (WGS) entry which is preliminary data.</text>
</comment>
<name>A0A317TBE6_9CHLB</name>
<dbReference type="EMBL" id="PDNZ01000001">
    <property type="protein sequence ID" value="PWW83337.1"/>
    <property type="molecule type" value="Genomic_DNA"/>
</dbReference>
<dbReference type="Proteomes" id="UP000246278">
    <property type="component" value="Unassembled WGS sequence"/>
</dbReference>
<gene>
    <name evidence="1" type="ORF">CR164_01935</name>
</gene>